<gene>
    <name evidence="1" type="ORF">EPI10_030427</name>
</gene>
<dbReference type="Gene3D" id="3.10.10.10">
    <property type="entry name" value="HIV Type 1 Reverse Transcriptase, subunit A, domain 1"/>
    <property type="match status" value="1"/>
</dbReference>
<keyword evidence="2" id="KW-1185">Reference proteome</keyword>
<dbReference type="Proteomes" id="UP000325315">
    <property type="component" value="Unassembled WGS sequence"/>
</dbReference>
<dbReference type="SUPFAM" id="SSF56672">
    <property type="entry name" value="DNA/RNA polymerases"/>
    <property type="match status" value="1"/>
</dbReference>
<protein>
    <submittedName>
        <fullName evidence="1">Retrotransposon protein</fullName>
    </submittedName>
</protein>
<evidence type="ECO:0000313" key="2">
    <source>
        <dbReference type="Proteomes" id="UP000325315"/>
    </source>
</evidence>
<sequence>MNVEQDMDLDNRTEPSRAFGKWIRTSNHFAQYCARNDNDLSATAQRFATIGWGNPRSGFVLRGGRRKGTKSTVQQSKARVLARSYVVHTCEKGNATDVVVESLKSKMAKFTMVVLSLLGQTVLVDQHLNQGCEAYLAYIINTNSNESQITNIQMIYKFPNIFLEIGRLPPNHEVEFAIEVYPGTTLVSIASYHMTPIELNELKWLYTCGALILFVKKKDGSIQLCIDYRQLNKLTIKNRYPLSHIDDFLTN</sequence>
<accession>A0A5B6X0Y3</accession>
<name>A0A5B6X0Y3_9ROSI</name>
<organism evidence="1 2">
    <name type="scientific">Gossypium australe</name>
    <dbReference type="NCBI Taxonomy" id="47621"/>
    <lineage>
        <taxon>Eukaryota</taxon>
        <taxon>Viridiplantae</taxon>
        <taxon>Streptophyta</taxon>
        <taxon>Embryophyta</taxon>
        <taxon>Tracheophyta</taxon>
        <taxon>Spermatophyta</taxon>
        <taxon>Magnoliopsida</taxon>
        <taxon>eudicotyledons</taxon>
        <taxon>Gunneridae</taxon>
        <taxon>Pentapetalae</taxon>
        <taxon>rosids</taxon>
        <taxon>malvids</taxon>
        <taxon>Malvales</taxon>
        <taxon>Malvaceae</taxon>
        <taxon>Malvoideae</taxon>
        <taxon>Gossypium</taxon>
    </lineage>
</organism>
<dbReference type="OrthoDB" id="1735095at2759"/>
<reference evidence="2" key="1">
    <citation type="journal article" date="2019" name="Plant Biotechnol. J.">
        <title>Genome sequencing of the Australian wild diploid species Gossypium australe highlights disease resistance and delayed gland morphogenesis.</title>
        <authorList>
            <person name="Cai Y."/>
            <person name="Cai X."/>
            <person name="Wang Q."/>
            <person name="Wang P."/>
            <person name="Zhang Y."/>
            <person name="Cai C."/>
            <person name="Xu Y."/>
            <person name="Wang K."/>
            <person name="Zhou Z."/>
            <person name="Wang C."/>
            <person name="Geng S."/>
            <person name="Li B."/>
            <person name="Dong Q."/>
            <person name="Hou Y."/>
            <person name="Wang H."/>
            <person name="Ai P."/>
            <person name="Liu Z."/>
            <person name="Yi F."/>
            <person name="Sun M."/>
            <person name="An G."/>
            <person name="Cheng J."/>
            <person name="Zhang Y."/>
            <person name="Shi Q."/>
            <person name="Xie Y."/>
            <person name="Shi X."/>
            <person name="Chang Y."/>
            <person name="Huang F."/>
            <person name="Chen Y."/>
            <person name="Hong S."/>
            <person name="Mi L."/>
            <person name="Sun Q."/>
            <person name="Zhang L."/>
            <person name="Zhou B."/>
            <person name="Peng R."/>
            <person name="Zhang X."/>
            <person name="Liu F."/>
        </authorList>
    </citation>
    <scope>NUCLEOTIDE SEQUENCE [LARGE SCALE GENOMIC DNA]</scope>
    <source>
        <strain evidence="2">cv. PA1801</strain>
    </source>
</reference>
<dbReference type="InterPro" id="IPR032567">
    <property type="entry name" value="RTL1-rel"/>
</dbReference>
<proteinExistence type="predicted"/>
<dbReference type="EMBL" id="SMMG02000001">
    <property type="protein sequence ID" value="KAA3486527.1"/>
    <property type="molecule type" value="Genomic_DNA"/>
</dbReference>
<dbReference type="InterPro" id="IPR043502">
    <property type="entry name" value="DNA/RNA_pol_sf"/>
</dbReference>
<dbReference type="AlphaFoldDB" id="A0A5B6X0Y3"/>
<evidence type="ECO:0000313" key="1">
    <source>
        <dbReference type="EMBL" id="KAA3486527.1"/>
    </source>
</evidence>
<comment type="caution">
    <text evidence="1">The sequence shown here is derived from an EMBL/GenBank/DDBJ whole genome shotgun (WGS) entry which is preliminary data.</text>
</comment>
<dbReference type="PANTHER" id="PTHR15503">
    <property type="entry name" value="LDOC1 RELATED"/>
    <property type="match status" value="1"/>
</dbReference>
<dbReference type="PANTHER" id="PTHR15503:SF45">
    <property type="entry name" value="RNA-DIRECTED DNA POLYMERASE HOMOLOG"/>
    <property type="match status" value="1"/>
</dbReference>